<organism evidence="1">
    <name type="scientific">Siphoviridae sp. ctrCN24</name>
    <dbReference type="NCBI Taxonomy" id="2827953"/>
    <lineage>
        <taxon>Viruses</taxon>
        <taxon>Duplodnaviria</taxon>
        <taxon>Heunggongvirae</taxon>
        <taxon>Uroviricota</taxon>
        <taxon>Caudoviricetes</taxon>
    </lineage>
</organism>
<evidence type="ECO:0000313" key="1">
    <source>
        <dbReference type="EMBL" id="DAF51475.1"/>
    </source>
</evidence>
<protein>
    <submittedName>
        <fullName evidence="1">Uncharacterized protein</fullName>
    </submittedName>
</protein>
<name>A0A8S5SKX5_9CAUD</name>
<sequence>MNKFFACGKLIEFVCRIYSTHINIKTTLDINGKIIQTSQTSSRKWNADECKAAFDMLPKLHPKVDGIVYNVDKPYFFCRRAHEISRVIVGGNINEWRNTVYFNAKYMRLMQSCQQQDILDIQIDGQWVDNNRLLNVCYDSPRIFNLPKPAGISDKICRLSVGYNCGFTVKGNTVLVHDGGIWVKSVEETNSCLTESQVDNYMLEYEIISEEK</sequence>
<dbReference type="EMBL" id="BK032616">
    <property type="protein sequence ID" value="DAF51475.1"/>
    <property type="molecule type" value="Genomic_DNA"/>
</dbReference>
<accession>A0A8S5SKX5</accession>
<proteinExistence type="predicted"/>
<reference evidence="1" key="1">
    <citation type="journal article" date="2021" name="Proc. Natl. Acad. Sci. U.S.A.">
        <title>A Catalog of Tens of Thousands of Viruses from Human Metagenomes Reveals Hidden Associations with Chronic Diseases.</title>
        <authorList>
            <person name="Tisza M.J."/>
            <person name="Buck C.B."/>
        </authorList>
    </citation>
    <scope>NUCLEOTIDE SEQUENCE</scope>
    <source>
        <strain evidence="1">CtrCN24</strain>
    </source>
</reference>